<evidence type="ECO:0000256" key="3">
    <source>
        <dbReference type="ARBA" id="ARBA00023125"/>
    </source>
</evidence>
<name>A0AAD8H8G9_9APIA</name>
<reference evidence="6" key="1">
    <citation type="submission" date="2023-02" db="EMBL/GenBank/DDBJ databases">
        <title>Genome of toxic invasive species Heracleum sosnowskyi carries increased number of genes despite the absence of recent whole-genome duplications.</title>
        <authorList>
            <person name="Schelkunov M."/>
            <person name="Shtratnikova V."/>
            <person name="Makarenko M."/>
            <person name="Klepikova A."/>
            <person name="Omelchenko D."/>
            <person name="Novikova G."/>
            <person name="Obukhova E."/>
            <person name="Bogdanov V."/>
            <person name="Penin A."/>
            <person name="Logacheva M."/>
        </authorList>
    </citation>
    <scope>NUCLEOTIDE SEQUENCE</scope>
    <source>
        <strain evidence="6">Hsosn_3</strain>
        <tissue evidence="6">Leaf</tissue>
    </source>
</reference>
<comment type="caution">
    <text evidence="6">The sequence shown here is derived from an EMBL/GenBank/DDBJ whole genome shotgun (WGS) entry which is preliminary data.</text>
</comment>
<comment type="subcellular location">
    <subcellularLocation>
        <location evidence="1">Nucleus</location>
    </subcellularLocation>
</comment>
<keyword evidence="7" id="KW-1185">Reference proteome</keyword>
<sequence length="144" mass="16816">MASDNVNKEFSLIYRNLASDYDCGSLTLPPFFSEKYGVDCPERIYLKLPCGSIWRGTYIRGKNCIDGLESMFKYYRIKPYQIVYLHYSGGFILDVEIFNTYGVEKEYPKRDTPCEKPIFNRQGGGWVKDVYYLDCDFEVDKLQA</sequence>
<evidence type="ECO:0000256" key="4">
    <source>
        <dbReference type="ARBA" id="ARBA00023163"/>
    </source>
</evidence>
<evidence type="ECO:0000256" key="5">
    <source>
        <dbReference type="ARBA" id="ARBA00023242"/>
    </source>
</evidence>
<evidence type="ECO:0000256" key="1">
    <source>
        <dbReference type="ARBA" id="ARBA00004123"/>
    </source>
</evidence>
<keyword evidence="5" id="KW-0539">Nucleus</keyword>
<evidence type="ECO:0000256" key="2">
    <source>
        <dbReference type="ARBA" id="ARBA00023015"/>
    </source>
</evidence>
<keyword evidence="2" id="KW-0805">Transcription regulation</keyword>
<gene>
    <name evidence="6" type="ORF">POM88_046210</name>
</gene>
<dbReference type="InterPro" id="IPR015300">
    <property type="entry name" value="DNA-bd_pseudobarrel_sf"/>
</dbReference>
<evidence type="ECO:0000313" key="6">
    <source>
        <dbReference type="EMBL" id="KAK1361736.1"/>
    </source>
</evidence>
<protein>
    <submittedName>
        <fullName evidence="6">Uncharacterized protein</fullName>
    </submittedName>
</protein>
<proteinExistence type="predicted"/>
<keyword evidence="4" id="KW-0804">Transcription</keyword>
<dbReference type="Proteomes" id="UP001237642">
    <property type="component" value="Unassembled WGS sequence"/>
</dbReference>
<dbReference type="AlphaFoldDB" id="A0AAD8H8G9"/>
<organism evidence="6 7">
    <name type="scientific">Heracleum sosnowskyi</name>
    <dbReference type="NCBI Taxonomy" id="360622"/>
    <lineage>
        <taxon>Eukaryota</taxon>
        <taxon>Viridiplantae</taxon>
        <taxon>Streptophyta</taxon>
        <taxon>Embryophyta</taxon>
        <taxon>Tracheophyta</taxon>
        <taxon>Spermatophyta</taxon>
        <taxon>Magnoliopsida</taxon>
        <taxon>eudicotyledons</taxon>
        <taxon>Gunneridae</taxon>
        <taxon>Pentapetalae</taxon>
        <taxon>asterids</taxon>
        <taxon>campanulids</taxon>
        <taxon>Apiales</taxon>
        <taxon>Apiaceae</taxon>
        <taxon>Apioideae</taxon>
        <taxon>apioid superclade</taxon>
        <taxon>Tordylieae</taxon>
        <taxon>Tordyliinae</taxon>
        <taxon>Heracleum</taxon>
    </lineage>
</organism>
<keyword evidence="3" id="KW-0238">DNA-binding</keyword>
<dbReference type="GO" id="GO:0005634">
    <property type="term" value="C:nucleus"/>
    <property type="evidence" value="ECO:0007669"/>
    <property type="project" value="UniProtKB-SubCell"/>
</dbReference>
<evidence type="ECO:0000313" key="7">
    <source>
        <dbReference type="Proteomes" id="UP001237642"/>
    </source>
</evidence>
<dbReference type="SUPFAM" id="SSF101936">
    <property type="entry name" value="DNA-binding pseudobarrel domain"/>
    <property type="match status" value="1"/>
</dbReference>
<dbReference type="GO" id="GO:0003677">
    <property type="term" value="F:DNA binding"/>
    <property type="evidence" value="ECO:0007669"/>
    <property type="project" value="UniProtKB-KW"/>
</dbReference>
<accession>A0AAD8H8G9</accession>
<reference evidence="6" key="2">
    <citation type="submission" date="2023-05" db="EMBL/GenBank/DDBJ databases">
        <authorList>
            <person name="Schelkunov M.I."/>
        </authorList>
    </citation>
    <scope>NUCLEOTIDE SEQUENCE</scope>
    <source>
        <strain evidence="6">Hsosn_3</strain>
        <tissue evidence="6">Leaf</tissue>
    </source>
</reference>
<dbReference type="EMBL" id="JAUIZM010000010">
    <property type="protein sequence ID" value="KAK1361736.1"/>
    <property type="molecule type" value="Genomic_DNA"/>
</dbReference>